<feature type="domain" description="Prephenate/arogenate dehydrogenase" evidence="4">
    <location>
        <begin position="101"/>
        <end position="363"/>
    </location>
</feature>
<evidence type="ECO:0000259" key="4">
    <source>
        <dbReference type="PROSITE" id="PS51176"/>
    </source>
</evidence>
<dbReference type="InterPro" id="IPR036291">
    <property type="entry name" value="NAD(P)-bd_dom_sf"/>
</dbReference>
<dbReference type="SUPFAM" id="SSF48600">
    <property type="entry name" value="Chorismate mutase II"/>
    <property type="match status" value="1"/>
</dbReference>
<feature type="domain" description="Chorismate mutase" evidence="3">
    <location>
        <begin position="1"/>
        <end position="92"/>
    </location>
</feature>
<organism evidence="5 6">
    <name type="scientific">Pleionea litopenaei</name>
    <dbReference type="NCBI Taxonomy" id="3070815"/>
    <lineage>
        <taxon>Bacteria</taxon>
        <taxon>Pseudomonadati</taxon>
        <taxon>Pseudomonadota</taxon>
        <taxon>Gammaproteobacteria</taxon>
        <taxon>Oceanospirillales</taxon>
        <taxon>Pleioneaceae</taxon>
        <taxon>Pleionea</taxon>
    </lineage>
</organism>
<accession>A0AA51X6S7</accession>
<dbReference type="PANTHER" id="PTHR21363:SF0">
    <property type="entry name" value="PREPHENATE DEHYDROGENASE [NADP(+)]"/>
    <property type="match status" value="1"/>
</dbReference>
<keyword evidence="2 5" id="KW-0560">Oxidoreductase</keyword>
<evidence type="ECO:0000313" key="6">
    <source>
        <dbReference type="Proteomes" id="UP001239782"/>
    </source>
</evidence>
<keyword evidence="5" id="KW-0413">Isomerase</keyword>
<sequence length="382" mass="42305">MPHSDLIADIRSQIDDCDEALLEVLARRQSLVEQLVAHKAANGEALRVPKREALIYSRLDELAAKKGLNAQLVVDIFQRIMRDSYERQASKAFPCASLQPKDIVIIGGKGQLGSLFAKLFERSGHQVTSLDKNEWHSESAVLAQADLVIVAVPINVTLPVIEQLTALKPNCILADLTSVKNSPLSSMLKAHSGPVVGLHPMFGPGATQIARQLILVSEGRQIEAAQWMIAQFKLWGCDIQSIGAKHHDELMSQIQGVRHFVVFILGWQLQTSGTDLSELLRCSSPIYRMELALTARLFNQNPELYVDILLNAQNTCGAFADFDACARQGVAWLKSNDRDALINVFKQVAEYFSSEQSGLFQDSERLLEAYRERISGQVESSL</sequence>
<dbReference type="Gene3D" id="1.10.3660.10">
    <property type="entry name" value="6-phosphogluconate dehydrogenase C-terminal like domain"/>
    <property type="match status" value="1"/>
</dbReference>
<name>A0AA51X6S7_9GAMM</name>
<dbReference type="EMBL" id="CP133548">
    <property type="protein sequence ID" value="WMS87174.1"/>
    <property type="molecule type" value="Genomic_DNA"/>
</dbReference>
<dbReference type="PROSITE" id="PS51176">
    <property type="entry name" value="PDH_ADH"/>
    <property type="match status" value="1"/>
</dbReference>
<keyword evidence="6" id="KW-1185">Reference proteome</keyword>
<dbReference type="InterPro" id="IPR003099">
    <property type="entry name" value="Prephen_DH"/>
</dbReference>
<dbReference type="SUPFAM" id="SSF51735">
    <property type="entry name" value="NAD(P)-binding Rossmann-fold domains"/>
    <property type="match status" value="1"/>
</dbReference>
<dbReference type="Gene3D" id="1.20.59.10">
    <property type="entry name" value="Chorismate mutase"/>
    <property type="match status" value="1"/>
</dbReference>
<proteinExistence type="predicted"/>
<dbReference type="GO" id="GO:0070403">
    <property type="term" value="F:NAD+ binding"/>
    <property type="evidence" value="ECO:0007669"/>
    <property type="project" value="InterPro"/>
</dbReference>
<dbReference type="NCBIfam" id="NF008400">
    <property type="entry name" value="PRK11199.1"/>
    <property type="match status" value="1"/>
</dbReference>
<dbReference type="PANTHER" id="PTHR21363">
    <property type="entry name" value="PREPHENATE DEHYDROGENASE"/>
    <property type="match status" value="1"/>
</dbReference>
<dbReference type="Proteomes" id="UP001239782">
    <property type="component" value="Chromosome"/>
</dbReference>
<dbReference type="InterPro" id="IPR036979">
    <property type="entry name" value="CM_dom_sf"/>
</dbReference>
<dbReference type="SMART" id="SM00830">
    <property type="entry name" value="CM_2"/>
    <property type="match status" value="1"/>
</dbReference>
<evidence type="ECO:0000256" key="1">
    <source>
        <dbReference type="ARBA" id="ARBA00012404"/>
    </source>
</evidence>
<dbReference type="InterPro" id="IPR046826">
    <property type="entry name" value="PDH_N"/>
</dbReference>
<dbReference type="AlphaFoldDB" id="A0AA51X6S7"/>
<dbReference type="GO" id="GO:0046417">
    <property type="term" value="P:chorismate metabolic process"/>
    <property type="evidence" value="ECO:0007669"/>
    <property type="project" value="InterPro"/>
</dbReference>
<dbReference type="InterPro" id="IPR008927">
    <property type="entry name" value="6-PGluconate_DH-like_C_sf"/>
</dbReference>
<protein>
    <recommendedName>
        <fullName evidence="1">chorismate mutase</fullName>
        <ecNumber evidence="1">5.4.99.5</ecNumber>
    </recommendedName>
</protein>
<reference evidence="5 6" key="1">
    <citation type="submission" date="2023-08" db="EMBL/GenBank/DDBJ databases">
        <title>Pleionea litopenaei sp. nov., isolated from stomach of juvenile Litopenaeus vannamei.</title>
        <authorList>
            <person name="Rho A.M."/>
            <person name="Hwang C.Y."/>
        </authorList>
    </citation>
    <scope>NUCLEOTIDE SEQUENCE [LARGE SCALE GENOMIC DNA]</scope>
    <source>
        <strain evidence="5 6">HL-JVS1</strain>
    </source>
</reference>
<dbReference type="InterPro" id="IPR046825">
    <property type="entry name" value="PDH_C"/>
</dbReference>
<dbReference type="RefSeq" id="WP_309202313.1">
    <property type="nucleotide sequence ID" value="NZ_CP133548.1"/>
</dbReference>
<evidence type="ECO:0000313" key="5">
    <source>
        <dbReference type="EMBL" id="WMS87174.1"/>
    </source>
</evidence>
<dbReference type="Pfam" id="PF20463">
    <property type="entry name" value="PDH_C"/>
    <property type="match status" value="1"/>
</dbReference>
<evidence type="ECO:0000259" key="3">
    <source>
        <dbReference type="PROSITE" id="PS51168"/>
    </source>
</evidence>
<dbReference type="GO" id="GO:0006571">
    <property type="term" value="P:tyrosine biosynthetic process"/>
    <property type="evidence" value="ECO:0007669"/>
    <property type="project" value="InterPro"/>
</dbReference>
<dbReference type="GO" id="GO:0008977">
    <property type="term" value="F:prephenate dehydrogenase (NAD+) activity"/>
    <property type="evidence" value="ECO:0007669"/>
    <property type="project" value="InterPro"/>
</dbReference>
<dbReference type="SUPFAM" id="SSF48179">
    <property type="entry name" value="6-phosphogluconate dehydrogenase C-terminal domain-like"/>
    <property type="match status" value="1"/>
</dbReference>
<dbReference type="GO" id="GO:0004106">
    <property type="term" value="F:chorismate mutase activity"/>
    <property type="evidence" value="ECO:0007669"/>
    <property type="project" value="UniProtKB-EC"/>
</dbReference>
<dbReference type="EC" id="5.4.99.5" evidence="1"/>
<dbReference type="InterPro" id="IPR036263">
    <property type="entry name" value="Chorismate_II_sf"/>
</dbReference>
<dbReference type="KEGG" id="plei:Q9312_18365"/>
<dbReference type="InterPro" id="IPR050812">
    <property type="entry name" value="Preph/Arog_dehydrog"/>
</dbReference>
<dbReference type="GO" id="GO:0004665">
    <property type="term" value="F:prephenate dehydrogenase (NADP+) activity"/>
    <property type="evidence" value="ECO:0007669"/>
    <property type="project" value="InterPro"/>
</dbReference>
<dbReference type="Pfam" id="PF01817">
    <property type="entry name" value="CM_2"/>
    <property type="match status" value="1"/>
</dbReference>
<dbReference type="InterPro" id="IPR002701">
    <property type="entry name" value="CM_II_prokaryot"/>
</dbReference>
<dbReference type="Gene3D" id="3.40.50.720">
    <property type="entry name" value="NAD(P)-binding Rossmann-like Domain"/>
    <property type="match status" value="1"/>
</dbReference>
<dbReference type="Pfam" id="PF02153">
    <property type="entry name" value="PDH_N"/>
    <property type="match status" value="1"/>
</dbReference>
<dbReference type="PROSITE" id="PS51168">
    <property type="entry name" value="CHORISMATE_MUT_2"/>
    <property type="match status" value="1"/>
</dbReference>
<gene>
    <name evidence="5" type="primary">tyrA</name>
    <name evidence="5" type="ORF">Q9312_18365</name>
</gene>
<evidence type="ECO:0000256" key="2">
    <source>
        <dbReference type="ARBA" id="ARBA00023002"/>
    </source>
</evidence>